<accession>A0A3S3UGS3</accession>
<feature type="non-terminal residue" evidence="2">
    <location>
        <position position="55"/>
    </location>
</feature>
<keyword evidence="1" id="KW-0812">Transmembrane</keyword>
<evidence type="ECO:0000256" key="1">
    <source>
        <dbReference type="SAM" id="Phobius"/>
    </source>
</evidence>
<keyword evidence="1" id="KW-0472">Membrane</keyword>
<dbReference type="Proteomes" id="UP000287615">
    <property type="component" value="Unassembled WGS sequence"/>
</dbReference>
<evidence type="ECO:0000313" key="2">
    <source>
        <dbReference type="EMBL" id="RWX49936.1"/>
    </source>
</evidence>
<organism evidence="2 3">
    <name type="scientific">Candidatus Electrothrix marina</name>
    <dbReference type="NCBI Taxonomy" id="1859130"/>
    <lineage>
        <taxon>Bacteria</taxon>
        <taxon>Pseudomonadati</taxon>
        <taxon>Thermodesulfobacteriota</taxon>
        <taxon>Desulfobulbia</taxon>
        <taxon>Desulfobulbales</taxon>
        <taxon>Desulfobulbaceae</taxon>
        <taxon>Candidatus Electrothrix</taxon>
    </lineage>
</organism>
<name>A0A3S3UGS3_9BACT</name>
<keyword evidence="1" id="KW-1133">Transmembrane helix</keyword>
<proteinExistence type="predicted"/>
<dbReference type="AlphaFoldDB" id="A0A3S3UGS3"/>
<feature type="transmembrane region" description="Helical" evidence="1">
    <location>
        <begin position="13"/>
        <end position="36"/>
    </location>
</feature>
<comment type="caution">
    <text evidence="2">The sequence shown here is derived from an EMBL/GenBank/DDBJ whole genome shotgun (WGS) entry which is preliminary data.</text>
</comment>
<gene>
    <name evidence="2" type="ORF">VU00_11842</name>
</gene>
<evidence type="ECO:0000313" key="3">
    <source>
        <dbReference type="Proteomes" id="UP000287615"/>
    </source>
</evidence>
<reference evidence="2 3" key="1">
    <citation type="submission" date="2017-01" db="EMBL/GenBank/DDBJ databases">
        <title>The cable genome- insights into the physiology and evolution of filamentous bacteria capable of sulfide oxidation via long distance electron transfer.</title>
        <authorList>
            <person name="Schreiber L."/>
            <person name="Bjerg J.T."/>
            <person name="Boggild A."/>
            <person name="Van De Vossenberg J."/>
            <person name="Meysman F."/>
            <person name="Nielsen L.P."/>
            <person name="Schramm A."/>
            <person name="Kjeldsen K.U."/>
        </authorList>
    </citation>
    <scope>NUCLEOTIDE SEQUENCE [LARGE SCALE GENOMIC DNA]</scope>
    <source>
        <strain evidence="2">A3</strain>
    </source>
</reference>
<sequence>MIFINSFCRQYPWSVYIVNLFLLPGDAAAVAGLHFFSICRGKYTGNKWGRNGTGR</sequence>
<dbReference type="EMBL" id="MTKR01000184">
    <property type="protein sequence ID" value="RWX49936.1"/>
    <property type="molecule type" value="Genomic_DNA"/>
</dbReference>
<protein>
    <submittedName>
        <fullName evidence="2">Uncharacterized protein</fullName>
    </submittedName>
</protein>